<evidence type="ECO:0000256" key="2">
    <source>
        <dbReference type="SAM" id="MobiDB-lite"/>
    </source>
</evidence>
<protein>
    <recommendedName>
        <fullName evidence="3">Lsr2 DNA-binding domain-containing protein</fullName>
    </recommendedName>
</protein>
<feature type="region of interest" description="Disordered" evidence="2">
    <location>
        <begin position="675"/>
        <end position="703"/>
    </location>
</feature>
<accession>A0AA45L7X4</accession>
<dbReference type="Pfam" id="PF23359">
    <property type="entry name" value="Lsr2_DNA-bd"/>
    <property type="match status" value="1"/>
</dbReference>
<dbReference type="InterPro" id="IPR036625">
    <property type="entry name" value="E3-bd_dom_sf"/>
</dbReference>
<evidence type="ECO:0000313" key="4">
    <source>
        <dbReference type="EMBL" id="QUF04703.1"/>
    </source>
</evidence>
<organism evidence="4 5">
    <name type="scientific">Actinosynnema pretiosum subsp. pretiosum</name>
    <dbReference type="NCBI Taxonomy" id="103721"/>
    <lineage>
        <taxon>Bacteria</taxon>
        <taxon>Bacillati</taxon>
        <taxon>Actinomycetota</taxon>
        <taxon>Actinomycetes</taxon>
        <taxon>Pseudonocardiales</taxon>
        <taxon>Pseudonocardiaceae</taxon>
        <taxon>Actinosynnema</taxon>
    </lineage>
</organism>
<dbReference type="GO" id="GO:0003677">
    <property type="term" value="F:DNA binding"/>
    <property type="evidence" value="ECO:0007669"/>
    <property type="project" value="UniProtKB-KW"/>
</dbReference>
<dbReference type="EMBL" id="CP073249">
    <property type="protein sequence ID" value="QUF04703.1"/>
    <property type="molecule type" value="Genomic_DNA"/>
</dbReference>
<sequence length="736" mass="80022">MDDLIEGAEGSVTRSWAERGGASPYVPGNPTEMLDNLRLLLRAVDENRPPDDVLGWSSDDTTVRDAVYALAKSGLVVRQGTPVQFGLTPVGRDYLRGGDDGLLAAALHANIRFFGEILAELGDGLTHVELQAVAKEKYGLEWRSLDQIRRRVYWLRATGMVDYWTNNKILLTDRGRELLGRLDLVDPAELTGPPVNGDDVVDLAEAPPMLAQRLAELDQEQLAARSRVVGYVAGGTNIETINVLVAAVLEPVPRARFVRLCVETFQVAESSGEQTLNTLRSLGLIDQVGPDAFSATAVAAEWVSSGDPLDFVRILHSKVALVGELLTLMSGAARASEITKALASSYATIRLSRDEVTRRLAFLSEAGLVERLGNSIRRTALGAAFAGSVPLLATALEPQAADRADVVSAASRADVLRLRERLVETSVDSGNFKRFEETLVEAFRALGVDVERHGGAGRTDLLVSLWVSPTEQIRIAVEAKTDGGGVVTEQDVKFDALAEHRTLHDARVTLLVGPGFSNRLVQWAADKDVVLVTAVQLADMLARHAGAPLYPHEFMALLGDGDDDAHERVWRRLERRQSVIAHLLDIMWKSANDPVDIEYGEGALGVREIWRESKRLLDVPMDKTEIQEALALLSTPFLSAVATSGQNHVATTSPDAVAARLRSLADMIDNRGRPAIVPPVNYEPRRSTTPETPPRPGEPDVNPADVRAWALANGRGVSQRGRLSTRLIQEFLADSN</sequence>
<evidence type="ECO:0000313" key="5">
    <source>
        <dbReference type="Proteomes" id="UP000677152"/>
    </source>
</evidence>
<gene>
    <name evidence="4" type="ORF">KCV87_00730</name>
</gene>
<reference evidence="4" key="1">
    <citation type="submission" date="2021-04" db="EMBL/GenBank/DDBJ databases">
        <title>Genomic sequence of Actinosynnema pretiosum subsp. pretiosum ATCC 31280 (C-14919).</title>
        <authorList>
            <person name="Bai L."/>
            <person name="Wang X."/>
            <person name="Xiao Y."/>
        </authorList>
    </citation>
    <scope>NUCLEOTIDE SEQUENCE</scope>
    <source>
        <strain evidence="4">ATCC 31280</strain>
    </source>
</reference>
<keyword evidence="1" id="KW-0238">DNA-binding</keyword>
<evidence type="ECO:0000259" key="3">
    <source>
        <dbReference type="Pfam" id="PF23359"/>
    </source>
</evidence>
<dbReference type="GO" id="GO:0016746">
    <property type="term" value="F:acyltransferase activity"/>
    <property type="evidence" value="ECO:0007669"/>
    <property type="project" value="InterPro"/>
</dbReference>
<name>A0AA45L7X4_9PSEU</name>
<dbReference type="Gene3D" id="4.10.320.10">
    <property type="entry name" value="E3-binding domain"/>
    <property type="match status" value="1"/>
</dbReference>
<dbReference type="Proteomes" id="UP000677152">
    <property type="component" value="Chromosome"/>
</dbReference>
<proteinExistence type="predicted"/>
<feature type="domain" description="Lsr2 DNA-binding" evidence="3">
    <location>
        <begin position="702"/>
        <end position="731"/>
    </location>
</feature>
<dbReference type="AlphaFoldDB" id="A0AA45L7X4"/>
<evidence type="ECO:0000256" key="1">
    <source>
        <dbReference type="ARBA" id="ARBA00023125"/>
    </source>
</evidence>
<dbReference type="InterPro" id="IPR055370">
    <property type="entry name" value="Lsr2_DNA-bd"/>
</dbReference>